<evidence type="ECO:0000313" key="9">
    <source>
        <dbReference type="EMBL" id="RXI06441.1"/>
    </source>
</evidence>
<dbReference type="CDD" id="cd09629">
    <property type="entry name" value="DOMON_CIL1_like"/>
    <property type="match status" value="1"/>
</dbReference>
<dbReference type="EMBL" id="RDQH01000328">
    <property type="protein sequence ID" value="RXI06441.1"/>
    <property type="molecule type" value="Genomic_DNA"/>
</dbReference>
<evidence type="ECO:0000256" key="2">
    <source>
        <dbReference type="ARBA" id="ARBA00022448"/>
    </source>
</evidence>
<accession>A0A498KGX8</accession>
<evidence type="ECO:0000256" key="5">
    <source>
        <dbReference type="ARBA" id="ARBA00023136"/>
    </source>
</evidence>
<dbReference type="STRING" id="3750.A0A498KGX8"/>
<feature type="domain" description="DOMON" evidence="8">
    <location>
        <begin position="46"/>
        <end position="161"/>
    </location>
</feature>
<dbReference type="SMR" id="A0A498KGX8"/>
<name>A0A498KGX8_MALDO</name>
<evidence type="ECO:0000256" key="4">
    <source>
        <dbReference type="ARBA" id="ARBA00022982"/>
    </source>
</evidence>
<keyword evidence="6" id="KW-0812">Transmembrane</keyword>
<organism evidence="9 10">
    <name type="scientific">Malus domestica</name>
    <name type="common">Apple</name>
    <name type="synonym">Pyrus malus</name>
    <dbReference type="NCBI Taxonomy" id="3750"/>
    <lineage>
        <taxon>Eukaryota</taxon>
        <taxon>Viridiplantae</taxon>
        <taxon>Streptophyta</taxon>
        <taxon>Embryophyta</taxon>
        <taxon>Tracheophyta</taxon>
        <taxon>Spermatophyta</taxon>
        <taxon>Magnoliopsida</taxon>
        <taxon>eudicotyledons</taxon>
        <taxon>Gunneridae</taxon>
        <taxon>Pentapetalae</taxon>
        <taxon>rosids</taxon>
        <taxon>fabids</taxon>
        <taxon>Rosales</taxon>
        <taxon>Rosaceae</taxon>
        <taxon>Amygdaloideae</taxon>
        <taxon>Maleae</taxon>
        <taxon>Malus</taxon>
    </lineage>
</organism>
<feature type="signal peptide" evidence="7">
    <location>
        <begin position="1"/>
        <end position="25"/>
    </location>
</feature>
<evidence type="ECO:0000256" key="6">
    <source>
        <dbReference type="SAM" id="Phobius"/>
    </source>
</evidence>
<feature type="chain" id="PRO_5019778558" description="DOMON domain-containing protein" evidence="7">
    <location>
        <begin position="26"/>
        <end position="267"/>
    </location>
</feature>
<dbReference type="PANTHER" id="PTHR23130">
    <property type="entry name" value="CYTOCHROME B561 AND DOMON DOMAIN-CONTAINING PROTEIN"/>
    <property type="match status" value="1"/>
</dbReference>
<keyword evidence="6" id="KW-1133">Transmembrane helix</keyword>
<keyword evidence="4" id="KW-0249">Electron transport</keyword>
<evidence type="ECO:0000256" key="1">
    <source>
        <dbReference type="ARBA" id="ARBA00004370"/>
    </source>
</evidence>
<proteinExistence type="predicted"/>
<evidence type="ECO:0000256" key="3">
    <source>
        <dbReference type="ARBA" id="ARBA00022729"/>
    </source>
</evidence>
<evidence type="ECO:0000313" key="10">
    <source>
        <dbReference type="Proteomes" id="UP000290289"/>
    </source>
</evidence>
<dbReference type="AlphaFoldDB" id="A0A498KGX8"/>
<dbReference type="GO" id="GO:0016020">
    <property type="term" value="C:membrane"/>
    <property type="evidence" value="ECO:0007669"/>
    <property type="project" value="UniProtKB-SubCell"/>
</dbReference>
<evidence type="ECO:0000256" key="7">
    <source>
        <dbReference type="SAM" id="SignalP"/>
    </source>
</evidence>
<keyword evidence="5 6" id="KW-0472">Membrane</keyword>
<dbReference type="InterPro" id="IPR005018">
    <property type="entry name" value="DOMON_domain"/>
</dbReference>
<gene>
    <name evidence="9" type="ORF">DVH24_018483</name>
</gene>
<keyword evidence="3 7" id="KW-0732">Signal</keyword>
<feature type="transmembrane region" description="Helical" evidence="6">
    <location>
        <begin position="202"/>
        <end position="223"/>
    </location>
</feature>
<dbReference type="InterPro" id="IPR045265">
    <property type="entry name" value="AIR12_DOMON"/>
</dbReference>
<dbReference type="PROSITE" id="PS50836">
    <property type="entry name" value="DOMON"/>
    <property type="match status" value="1"/>
</dbReference>
<evidence type="ECO:0000259" key="8">
    <source>
        <dbReference type="PROSITE" id="PS50836"/>
    </source>
</evidence>
<keyword evidence="2" id="KW-0813">Transport</keyword>
<comment type="caution">
    <text evidence="9">The sequence shown here is derived from an EMBL/GenBank/DDBJ whole genome shotgun (WGS) entry which is preliminary data.</text>
</comment>
<sequence>MLNDMVNFLGFIALILIFSVSSVHSNCPSQIFPNTSYNECDDLPTLNSRLYWLFDPSISSLSIAFTAPPAEPEGWIAWGINPISTGMLGAQVLVAFRQPIGSITVKTFHLTSYTILVEAPFDFEVRQMSAEASTGLGFITIFVTIRMPENIQTLNLVWQVGAAVSDGVPLIHELNTNNLHSRKPLTIRARGQKSPEKKITGLVVNIVIGIGISLFVALVGHFCSRMCCKKEQIGHTDITKAATSAAASAATSAATTAATSAATAGCG</sequence>
<dbReference type="Pfam" id="PF04526">
    <property type="entry name" value="DUF568"/>
    <property type="match status" value="1"/>
</dbReference>
<protein>
    <recommendedName>
        <fullName evidence="8">DOMON domain-containing protein</fullName>
    </recommendedName>
</protein>
<keyword evidence="10" id="KW-1185">Reference proteome</keyword>
<dbReference type="PANTHER" id="PTHR23130:SF195">
    <property type="entry name" value="CYTOCHROME B561 AND DOMON DOMAIN-CONTAINING PROTEIN"/>
    <property type="match status" value="1"/>
</dbReference>
<comment type="subcellular location">
    <subcellularLocation>
        <location evidence="1">Membrane</location>
    </subcellularLocation>
</comment>
<reference evidence="9 10" key="1">
    <citation type="submission" date="2018-10" db="EMBL/GenBank/DDBJ databases">
        <title>A high-quality apple genome assembly.</title>
        <authorList>
            <person name="Hu J."/>
        </authorList>
    </citation>
    <scope>NUCLEOTIDE SEQUENCE [LARGE SCALE GENOMIC DNA]</scope>
    <source>
        <strain evidence="10">cv. HFTH1</strain>
        <tissue evidence="9">Young leaf</tissue>
    </source>
</reference>
<dbReference type="Proteomes" id="UP000290289">
    <property type="component" value="Chromosome 2"/>
</dbReference>